<dbReference type="InterPro" id="IPR011701">
    <property type="entry name" value="MFS"/>
</dbReference>
<evidence type="ECO:0000256" key="7">
    <source>
        <dbReference type="SAM" id="MobiDB-lite"/>
    </source>
</evidence>
<feature type="transmembrane region" description="Helical" evidence="8">
    <location>
        <begin position="205"/>
        <end position="228"/>
    </location>
</feature>
<evidence type="ECO:0000256" key="3">
    <source>
        <dbReference type="ARBA" id="ARBA00022475"/>
    </source>
</evidence>
<sequence>MTSETSLPVPPRPSSELESLEIPIAPPDERAEAAALERDLVESEPSAIGALLVGTTLLRIGTSGAGVAVGFDLVDMFGGRPSGLVIGFIGASQAVPEMVFAPILARLADRLGRRLFLIGGPIFSVIGAVMLSLANQPELIVFARLVEGLGAACFIPTALGTIAAATTHSRRRRANASGAFEAANLAGYAGGFVVGPFAYHWLHHGAFLVLAGLYLVAAVICAALVPYVPPLPVSPIRRVFGAVFGPGPLRSFLPAWMACFALLGAYAAHLPALLRRVPVVGQTLVHHFDERLVSVMLVSWIALLLLGIALWTPRIPKVGAVRIMRLATPGAWLIAGALLSMNHTAIAWTPIFVPLLALGVLILAGFGPAAVTYLAECSETFVADRAALMAFYTVALAGGGALGSIVGGFAVRAGYLDGLILFGFALSVFAYFALTPVVRYERALQRAVRASDIAGMP</sequence>
<evidence type="ECO:0000256" key="2">
    <source>
        <dbReference type="ARBA" id="ARBA00022448"/>
    </source>
</evidence>
<comment type="caution">
    <text evidence="10">The sequence shown here is derived from an EMBL/GenBank/DDBJ whole genome shotgun (WGS) entry which is preliminary data.</text>
</comment>
<feature type="transmembrane region" description="Helical" evidence="8">
    <location>
        <begin position="292"/>
        <end position="311"/>
    </location>
</feature>
<evidence type="ECO:0000259" key="9">
    <source>
        <dbReference type="PROSITE" id="PS50850"/>
    </source>
</evidence>
<reference evidence="10 11" key="1">
    <citation type="submission" date="2020-10" db="EMBL/GenBank/DDBJ databases">
        <title>Ca. Dormibacterota MAGs.</title>
        <authorList>
            <person name="Montgomery K."/>
        </authorList>
    </citation>
    <scope>NUCLEOTIDE SEQUENCE [LARGE SCALE GENOMIC DNA]</scope>
    <source>
        <strain evidence="10">SC8812_S17_18</strain>
    </source>
</reference>
<dbReference type="Pfam" id="PF07690">
    <property type="entry name" value="MFS_1"/>
    <property type="match status" value="1"/>
</dbReference>
<evidence type="ECO:0000313" key="10">
    <source>
        <dbReference type="EMBL" id="MBJ7595560.1"/>
    </source>
</evidence>
<dbReference type="InterPro" id="IPR036259">
    <property type="entry name" value="MFS_trans_sf"/>
</dbReference>
<dbReference type="InterPro" id="IPR005829">
    <property type="entry name" value="Sugar_transporter_CS"/>
</dbReference>
<feature type="transmembrane region" description="Helical" evidence="8">
    <location>
        <begin position="387"/>
        <end position="409"/>
    </location>
</feature>
<feature type="transmembrane region" description="Helical" evidence="8">
    <location>
        <begin position="140"/>
        <end position="166"/>
    </location>
</feature>
<dbReference type="InterPro" id="IPR020846">
    <property type="entry name" value="MFS_dom"/>
</dbReference>
<gene>
    <name evidence="10" type="ORF">JF886_12010</name>
</gene>
<evidence type="ECO:0000256" key="5">
    <source>
        <dbReference type="ARBA" id="ARBA00022989"/>
    </source>
</evidence>
<evidence type="ECO:0000256" key="8">
    <source>
        <dbReference type="SAM" id="Phobius"/>
    </source>
</evidence>
<comment type="subcellular location">
    <subcellularLocation>
        <location evidence="1">Cell membrane</location>
        <topology evidence="1">Multi-pass membrane protein</topology>
    </subcellularLocation>
</comment>
<keyword evidence="4 8" id="KW-0812">Transmembrane</keyword>
<feature type="transmembrane region" description="Helical" evidence="8">
    <location>
        <begin position="115"/>
        <end position="134"/>
    </location>
</feature>
<feature type="transmembrane region" description="Helical" evidence="8">
    <location>
        <begin position="351"/>
        <end position="375"/>
    </location>
</feature>
<evidence type="ECO:0000313" key="11">
    <source>
        <dbReference type="Proteomes" id="UP000606991"/>
    </source>
</evidence>
<keyword evidence="2" id="KW-0813">Transport</keyword>
<organism evidence="10 11">
    <name type="scientific">Candidatus Aeolococcus gillhamiae</name>
    <dbReference type="NCBI Taxonomy" id="3127015"/>
    <lineage>
        <taxon>Bacteria</taxon>
        <taxon>Bacillati</taxon>
        <taxon>Candidatus Dormiibacterota</taxon>
        <taxon>Candidatus Dormibacteria</taxon>
        <taxon>Candidatus Aeolococcales</taxon>
        <taxon>Candidatus Aeolococcaceae</taxon>
        <taxon>Candidatus Aeolococcus</taxon>
    </lineage>
</organism>
<keyword evidence="6 8" id="KW-0472">Membrane</keyword>
<feature type="transmembrane region" description="Helical" evidence="8">
    <location>
        <begin position="83"/>
        <end position="103"/>
    </location>
</feature>
<feature type="transmembrane region" description="Helical" evidence="8">
    <location>
        <begin position="249"/>
        <end position="272"/>
    </location>
</feature>
<dbReference type="PANTHER" id="PTHR23517">
    <property type="entry name" value="RESISTANCE PROTEIN MDTM, PUTATIVE-RELATED-RELATED"/>
    <property type="match status" value="1"/>
</dbReference>
<accession>A0A934K4E9</accession>
<keyword evidence="3" id="KW-1003">Cell membrane</keyword>
<dbReference type="RefSeq" id="WP_337312779.1">
    <property type="nucleotide sequence ID" value="NZ_JAEKNS010000124.1"/>
</dbReference>
<dbReference type="Gene3D" id="1.20.1250.20">
    <property type="entry name" value="MFS general substrate transporter like domains"/>
    <property type="match status" value="1"/>
</dbReference>
<feature type="transmembrane region" description="Helical" evidence="8">
    <location>
        <begin position="178"/>
        <end position="199"/>
    </location>
</feature>
<dbReference type="InterPro" id="IPR050171">
    <property type="entry name" value="MFS_Transporters"/>
</dbReference>
<evidence type="ECO:0000256" key="4">
    <source>
        <dbReference type="ARBA" id="ARBA00022692"/>
    </source>
</evidence>
<dbReference type="AlphaFoldDB" id="A0A934K4E9"/>
<dbReference type="EMBL" id="JAEKNS010000124">
    <property type="protein sequence ID" value="MBJ7595560.1"/>
    <property type="molecule type" value="Genomic_DNA"/>
</dbReference>
<name>A0A934K4E9_9BACT</name>
<dbReference type="Proteomes" id="UP000606991">
    <property type="component" value="Unassembled WGS sequence"/>
</dbReference>
<dbReference type="PROSITE" id="PS50850">
    <property type="entry name" value="MFS"/>
    <property type="match status" value="1"/>
</dbReference>
<proteinExistence type="predicted"/>
<keyword evidence="5 8" id="KW-1133">Transmembrane helix</keyword>
<dbReference type="GO" id="GO:0005886">
    <property type="term" value="C:plasma membrane"/>
    <property type="evidence" value="ECO:0007669"/>
    <property type="project" value="UniProtKB-SubCell"/>
</dbReference>
<feature type="transmembrane region" description="Helical" evidence="8">
    <location>
        <begin position="323"/>
        <end position="345"/>
    </location>
</feature>
<dbReference type="GO" id="GO:0022857">
    <property type="term" value="F:transmembrane transporter activity"/>
    <property type="evidence" value="ECO:0007669"/>
    <property type="project" value="InterPro"/>
</dbReference>
<dbReference type="SUPFAM" id="SSF103473">
    <property type="entry name" value="MFS general substrate transporter"/>
    <property type="match status" value="1"/>
</dbReference>
<protein>
    <submittedName>
        <fullName evidence="10">MFS transporter</fullName>
    </submittedName>
</protein>
<feature type="transmembrane region" description="Helical" evidence="8">
    <location>
        <begin position="415"/>
        <end position="434"/>
    </location>
</feature>
<dbReference type="PROSITE" id="PS00216">
    <property type="entry name" value="SUGAR_TRANSPORT_1"/>
    <property type="match status" value="1"/>
</dbReference>
<feature type="domain" description="Major facilitator superfamily (MFS) profile" evidence="9">
    <location>
        <begin position="47"/>
        <end position="457"/>
    </location>
</feature>
<evidence type="ECO:0000256" key="1">
    <source>
        <dbReference type="ARBA" id="ARBA00004651"/>
    </source>
</evidence>
<evidence type="ECO:0000256" key="6">
    <source>
        <dbReference type="ARBA" id="ARBA00023136"/>
    </source>
</evidence>
<feature type="region of interest" description="Disordered" evidence="7">
    <location>
        <begin position="1"/>
        <end position="23"/>
    </location>
</feature>